<dbReference type="EMBL" id="QXXA01000007">
    <property type="protein sequence ID" value="NBI06703.1"/>
    <property type="molecule type" value="Genomic_DNA"/>
</dbReference>
<comment type="caution">
    <text evidence="4">The sequence shown here is derived from an EMBL/GenBank/DDBJ whole genome shotgun (WGS) entry which is preliminary data.</text>
</comment>
<dbReference type="CDD" id="cd00338">
    <property type="entry name" value="Ser_Recombinase"/>
    <property type="match status" value="1"/>
</dbReference>
<reference evidence="4 5" key="1">
    <citation type="submission" date="2018-08" db="EMBL/GenBank/DDBJ databases">
        <title>Murine metabolic-syndrome-specific gut microbial biobank.</title>
        <authorList>
            <person name="Liu C."/>
        </authorList>
    </citation>
    <scope>NUCLEOTIDE SEQUENCE [LARGE SCALE GENOMIC DNA]</scope>
    <source>
        <strain evidence="4 5">583</strain>
    </source>
</reference>
<keyword evidence="1" id="KW-0175">Coiled coil</keyword>
<dbReference type="Gene3D" id="3.40.50.1390">
    <property type="entry name" value="Resolvase, N-terminal catalytic domain"/>
    <property type="match status" value="1"/>
</dbReference>
<dbReference type="InterPro" id="IPR050639">
    <property type="entry name" value="SSR_resolvase"/>
</dbReference>
<dbReference type="InterPro" id="IPR036162">
    <property type="entry name" value="Resolvase-like_N_sf"/>
</dbReference>
<evidence type="ECO:0000259" key="3">
    <source>
        <dbReference type="PROSITE" id="PS51737"/>
    </source>
</evidence>
<name>A0A845R297_9CLOT</name>
<dbReference type="Gene3D" id="3.90.1750.20">
    <property type="entry name" value="Putative Large Serine Recombinase, Chain B, Domain 2"/>
    <property type="match status" value="1"/>
</dbReference>
<proteinExistence type="predicted"/>
<evidence type="ECO:0000259" key="2">
    <source>
        <dbReference type="PROSITE" id="PS51736"/>
    </source>
</evidence>
<keyword evidence="5" id="KW-1185">Reference proteome</keyword>
<organism evidence="4 5">
    <name type="scientific">Senegalia massiliensis</name>
    <dbReference type="NCBI Taxonomy" id="1720316"/>
    <lineage>
        <taxon>Bacteria</taxon>
        <taxon>Bacillati</taxon>
        <taxon>Bacillota</taxon>
        <taxon>Clostridia</taxon>
        <taxon>Eubacteriales</taxon>
        <taxon>Clostridiaceae</taxon>
        <taxon>Senegalia</taxon>
    </lineage>
</organism>
<dbReference type="Proteomes" id="UP000467132">
    <property type="component" value="Unassembled WGS sequence"/>
</dbReference>
<dbReference type="AlphaFoldDB" id="A0A845R297"/>
<evidence type="ECO:0000256" key="1">
    <source>
        <dbReference type="SAM" id="Coils"/>
    </source>
</evidence>
<feature type="coiled-coil region" evidence="1">
    <location>
        <begin position="379"/>
        <end position="448"/>
    </location>
</feature>
<dbReference type="GO" id="GO:0003677">
    <property type="term" value="F:DNA binding"/>
    <property type="evidence" value="ECO:0007669"/>
    <property type="project" value="InterPro"/>
</dbReference>
<dbReference type="SMART" id="SM00857">
    <property type="entry name" value="Resolvase"/>
    <property type="match status" value="1"/>
</dbReference>
<dbReference type="PANTHER" id="PTHR30461:SF23">
    <property type="entry name" value="DNA RECOMBINASE-RELATED"/>
    <property type="match status" value="1"/>
</dbReference>
<dbReference type="Pfam" id="PF00239">
    <property type="entry name" value="Resolvase"/>
    <property type="match status" value="1"/>
</dbReference>
<dbReference type="PROSITE" id="PS51736">
    <property type="entry name" value="RECOMBINASES_3"/>
    <property type="match status" value="1"/>
</dbReference>
<dbReference type="OrthoDB" id="65783at2"/>
<dbReference type="GO" id="GO:0000150">
    <property type="term" value="F:DNA strand exchange activity"/>
    <property type="evidence" value="ECO:0007669"/>
    <property type="project" value="InterPro"/>
</dbReference>
<feature type="domain" description="Resolvase/invertase-type recombinase catalytic" evidence="2">
    <location>
        <begin position="3"/>
        <end position="155"/>
    </location>
</feature>
<dbReference type="InterPro" id="IPR038109">
    <property type="entry name" value="DNA_bind_recomb_sf"/>
</dbReference>
<evidence type="ECO:0000313" key="5">
    <source>
        <dbReference type="Proteomes" id="UP000467132"/>
    </source>
</evidence>
<gene>
    <name evidence="4" type="ORF">D3Z33_07500</name>
</gene>
<dbReference type="PROSITE" id="PS51737">
    <property type="entry name" value="RECOMBINASE_DNA_BIND"/>
    <property type="match status" value="1"/>
</dbReference>
<dbReference type="Pfam" id="PF07508">
    <property type="entry name" value="Recombinase"/>
    <property type="match status" value="1"/>
</dbReference>
<evidence type="ECO:0000313" key="4">
    <source>
        <dbReference type="EMBL" id="NBI06703.1"/>
    </source>
</evidence>
<accession>A0A845R297</accession>
<dbReference type="InterPro" id="IPR011109">
    <property type="entry name" value="DNA_bind_recombinase_dom"/>
</dbReference>
<feature type="domain" description="Recombinase" evidence="3">
    <location>
        <begin position="163"/>
        <end position="288"/>
    </location>
</feature>
<dbReference type="RefSeq" id="WP_160197187.1">
    <property type="nucleotide sequence ID" value="NZ_QXXA01000007.1"/>
</dbReference>
<dbReference type="PANTHER" id="PTHR30461">
    <property type="entry name" value="DNA-INVERTASE FROM LAMBDOID PROPHAGE"/>
    <property type="match status" value="1"/>
</dbReference>
<protein>
    <submittedName>
        <fullName evidence="4">Recombinase family protein</fullName>
    </submittedName>
</protein>
<dbReference type="SUPFAM" id="SSF53041">
    <property type="entry name" value="Resolvase-like"/>
    <property type="match status" value="1"/>
</dbReference>
<dbReference type="InterPro" id="IPR006119">
    <property type="entry name" value="Resolv_N"/>
</dbReference>
<sequence length="512" mass="60026">MNKVAIYLRKSRADEEAEKQGAGETLSKHRKILLKVAREQNLNIIKIREEIVSGESMVHRPEMLELLKEIENKIYDAVLVMDVDRLGRGNMQEQGLILDTFKKSNTKIITPRKTYDLKDEWDEEYSEFEAFMARKELKLINRRLQRGRIRSIEEGNYISPRPPFGYKIEEGKNYRSLIPHSEQAPIVKLIFDLYTNKNMGGSRIANELNKLGYKTYTGKNWGSNHVIHLIKNPIYNGKIVWKKKDIKKSTRPGQIKESRERPRSEWIISEGKHHALVSDKIFNKAQMILKNKSHVPYKIKGNISNPLAGIIKCSICNKNMVLRPYKNKDSQIMCYGSCGNKSSKLKYVEKSILDSLESWLKQYQEKWENKNIVKSDDGIEIYNKALNKLEKELDQTIKQKNNLHDLLEKEIYDVDTYMERYNLISNKIDELKSNIKSTNISIKQSHEQLIDKRDIIPRVKHVLALYDELDDAEQKNILLKSVIEYAIYYKKKSWRNDKFELNLKPKIYTPNC</sequence>